<reference evidence="13 14" key="1">
    <citation type="submission" date="2020-04" db="EMBL/GenBank/DDBJ databases">
        <title>MicrobeNet Type strains.</title>
        <authorList>
            <person name="Nicholson A.C."/>
        </authorList>
    </citation>
    <scope>NUCLEOTIDE SEQUENCE [LARGE SCALE GENOMIC DNA]</scope>
    <source>
        <strain evidence="13 14">JCM 3332</strain>
    </source>
</reference>
<dbReference type="Pfam" id="PF00578">
    <property type="entry name" value="AhpC-TSA"/>
    <property type="match status" value="1"/>
</dbReference>
<dbReference type="AlphaFoldDB" id="A0A846YGT4"/>
<dbReference type="InterPro" id="IPR050924">
    <property type="entry name" value="Peroxiredoxin_BCP/PrxQ"/>
</dbReference>
<dbReference type="PANTHER" id="PTHR42801:SF4">
    <property type="entry name" value="AHPC_TSA FAMILY PROTEIN"/>
    <property type="match status" value="1"/>
</dbReference>
<dbReference type="RefSeq" id="WP_062978431.1">
    <property type="nucleotide sequence ID" value="NZ_JAAXOT010000008.1"/>
</dbReference>
<organism evidence="13 14">
    <name type="scientific">Nocardia flavorosea</name>
    <dbReference type="NCBI Taxonomy" id="53429"/>
    <lineage>
        <taxon>Bacteria</taxon>
        <taxon>Bacillati</taxon>
        <taxon>Actinomycetota</taxon>
        <taxon>Actinomycetes</taxon>
        <taxon>Mycobacteriales</taxon>
        <taxon>Nocardiaceae</taxon>
        <taxon>Nocardia</taxon>
    </lineage>
</organism>
<dbReference type="GO" id="GO:0034599">
    <property type="term" value="P:cellular response to oxidative stress"/>
    <property type="evidence" value="ECO:0007669"/>
    <property type="project" value="TreeGrafter"/>
</dbReference>
<evidence type="ECO:0000256" key="6">
    <source>
        <dbReference type="ARBA" id="ARBA00023157"/>
    </source>
</evidence>
<dbReference type="GO" id="GO:0008379">
    <property type="term" value="F:thioredoxin peroxidase activity"/>
    <property type="evidence" value="ECO:0007669"/>
    <property type="project" value="TreeGrafter"/>
</dbReference>
<evidence type="ECO:0000313" key="13">
    <source>
        <dbReference type="EMBL" id="NKY57995.1"/>
    </source>
</evidence>
<comment type="similarity">
    <text evidence="9">Belongs to the peroxiredoxin family. BCP/PrxQ subfamily.</text>
</comment>
<keyword evidence="14" id="KW-1185">Reference proteome</keyword>
<dbReference type="Proteomes" id="UP000570678">
    <property type="component" value="Unassembled WGS sequence"/>
</dbReference>
<gene>
    <name evidence="13" type="ORF">HGA15_17975</name>
</gene>
<dbReference type="InterPro" id="IPR013766">
    <property type="entry name" value="Thioredoxin_domain"/>
</dbReference>
<dbReference type="InterPro" id="IPR036249">
    <property type="entry name" value="Thioredoxin-like_sf"/>
</dbReference>
<evidence type="ECO:0000256" key="2">
    <source>
        <dbReference type="ARBA" id="ARBA00013017"/>
    </source>
</evidence>
<comment type="caution">
    <text evidence="13">The sequence shown here is derived from an EMBL/GenBank/DDBJ whole genome shotgun (WGS) entry which is preliminary data.</text>
</comment>
<dbReference type="PANTHER" id="PTHR42801">
    <property type="entry name" value="THIOREDOXIN-DEPENDENT PEROXIDE REDUCTASE"/>
    <property type="match status" value="1"/>
</dbReference>
<keyword evidence="7" id="KW-0676">Redox-active center</keyword>
<dbReference type="Gene3D" id="3.40.30.10">
    <property type="entry name" value="Glutaredoxin"/>
    <property type="match status" value="1"/>
</dbReference>
<evidence type="ECO:0000256" key="11">
    <source>
        <dbReference type="ARBA" id="ARBA00049091"/>
    </source>
</evidence>
<name>A0A846YGT4_9NOCA</name>
<evidence type="ECO:0000256" key="8">
    <source>
        <dbReference type="ARBA" id="ARBA00032824"/>
    </source>
</evidence>
<dbReference type="SUPFAM" id="SSF52833">
    <property type="entry name" value="Thioredoxin-like"/>
    <property type="match status" value="1"/>
</dbReference>
<evidence type="ECO:0000256" key="4">
    <source>
        <dbReference type="ARBA" id="ARBA00022862"/>
    </source>
</evidence>
<keyword evidence="5" id="KW-0560">Oxidoreductase</keyword>
<keyword evidence="3" id="KW-0575">Peroxidase</keyword>
<comment type="catalytic activity">
    <reaction evidence="11">
        <text>a hydroperoxide + [thioredoxin]-dithiol = an alcohol + [thioredoxin]-disulfide + H2O</text>
        <dbReference type="Rhea" id="RHEA:62620"/>
        <dbReference type="Rhea" id="RHEA-COMP:10698"/>
        <dbReference type="Rhea" id="RHEA-COMP:10700"/>
        <dbReference type="ChEBI" id="CHEBI:15377"/>
        <dbReference type="ChEBI" id="CHEBI:29950"/>
        <dbReference type="ChEBI" id="CHEBI:30879"/>
        <dbReference type="ChEBI" id="CHEBI:35924"/>
        <dbReference type="ChEBI" id="CHEBI:50058"/>
        <dbReference type="EC" id="1.11.1.24"/>
    </reaction>
</comment>
<evidence type="ECO:0000259" key="12">
    <source>
        <dbReference type="PROSITE" id="PS51352"/>
    </source>
</evidence>
<dbReference type="GO" id="GO:0005737">
    <property type="term" value="C:cytoplasm"/>
    <property type="evidence" value="ECO:0007669"/>
    <property type="project" value="TreeGrafter"/>
</dbReference>
<proteinExistence type="inferred from homology"/>
<evidence type="ECO:0000256" key="3">
    <source>
        <dbReference type="ARBA" id="ARBA00022559"/>
    </source>
</evidence>
<evidence type="ECO:0000256" key="1">
    <source>
        <dbReference type="ARBA" id="ARBA00003330"/>
    </source>
</evidence>
<dbReference type="EC" id="1.11.1.24" evidence="2"/>
<sequence length="157" mass="17023">MLISGSPAPDLELEDTTGQAWRLFQHRGVHNVLLYFMRSTSCPLCNRHVRDLAARQDRFDEDNIHVAVVAPEGRSPALAWKTERGIPFPVLSGAAASPHESIGLTRKVFGALQQSGTVLVDLDGIVRHAHGATLPLNSYDRKGLLAAIDSVLGRPIG</sequence>
<comment type="function">
    <text evidence="1">Thiol-specific peroxidase that catalyzes the reduction of hydrogen peroxide and organic hydroperoxides to water and alcohols, respectively. Plays a role in cell protection against oxidative stress by detoxifying peroxides and as sensor of hydrogen peroxide-mediated signaling events.</text>
</comment>
<evidence type="ECO:0000256" key="7">
    <source>
        <dbReference type="ARBA" id="ARBA00023284"/>
    </source>
</evidence>
<keyword evidence="6" id="KW-1015">Disulfide bond</keyword>
<dbReference type="PROSITE" id="PS51352">
    <property type="entry name" value="THIOREDOXIN_2"/>
    <property type="match status" value="1"/>
</dbReference>
<dbReference type="InterPro" id="IPR000866">
    <property type="entry name" value="AhpC/TSA"/>
</dbReference>
<evidence type="ECO:0000313" key="14">
    <source>
        <dbReference type="Proteomes" id="UP000570678"/>
    </source>
</evidence>
<dbReference type="EMBL" id="JAAXOT010000008">
    <property type="protein sequence ID" value="NKY57995.1"/>
    <property type="molecule type" value="Genomic_DNA"/>
</dbReference>
<evidence type="ECO:0000256" key="9">
    <source>
        <dbReference type="ARBA" id="ARBA00038489"/>
    </source>
</evidence>
<dbReference type="GO" id="GO:0045454">
    <property type="term" value="P:cell redox homeostasis"/>
    <property type="evidence" value="ECO:0007669"/>
    <property type="project" value="TreeGrafter"/>
</dbReference>
<keyword evidence="4" id="KW-0049">Antioxidant</keyword>
<accession>A0A846YGT4</accession>
<feature type="domain" description="Thioredoxin" evidence="12">
    <location>
        <begin position="2"/>
        <end position="153"/>
    </location>
</feature>
<evidence type="ECO:0000256" key="5">
    <source>
        <dbReference type="ARBA" id="ARBA00023002"/>
    </source>
</evidence>
<protein>
    <recommendedName>
        <fullName evidence="2">thioredoxin-dependent peroxiredoxin</fullName>
        <ecNumber evidence="2">1.11.1.24</ecNumber>
    </recommendedName>
    <alternativeName>
        <fullName evidence="10">Bacterioferritin comigratory protein</fullName>
    </alternativeName>
    <alternativeName>
        <fullName evidence="8">Thioredoxin peroxidase</fullName>
    </alternativeName>
</protein>
<evidence type="ECO:0000256" key="10">
    <source>
        <dbReference type="ARBA" id="ARBA00041373"/>
    </source>
</evidence>